<dbReference type="Proteomes" id="UP000198531">
    <property type="component" value="Unassembled WGS sequence"/>
</dbReference>
<dbReference type="RefSeq" id="WP_089808594.1">
    <property type="nucleotide sequence ID" value="NZ_FOYT01000002.1"/>
</dbReference>
<evidence type="ECO:0000313" key="3">
    <source>
        <dbReference type="Proteomes" id="UP000198531"/>
    </source>
</evidence>
<proteinExistence type="predicted"/>
<evidence type="ECO:0000256" key="1">
    <source>
        <dbReference type="SAM" id="MobiDB-lite"/>
    </source>
</evidence>
<dbReference type="STRING" id="553469.SAMN04487947_2791"/>
<evidence type="ECO:0000313" key="2">
    <source>
        <dbReference type="EMBL" id="SFR61053.1"/>
    </source>
</evidence>
<feature type="compositionally biased region" description="Gly residues" evidence="1">
    <location>
        <begin position="395"/>
        <end position="411"/>
    </location>
</feature>
<protein>
    <recommendedName>
        <fullName evidence="4">Right handed beta helix region</fullName>
    </recommendedName>
</protein>
<dbReference type="Gene3D" id="2.160.20.10">
    <property type="entry name" value="Single-stranded right-handed beta-helix, Pectin lyase-like"/>
    <property type="match status" value="1"/>
</dbReference>
<dbReference type="EMBL" id="FOYT01000002">
    <property type="protein sequence ID" value="SFR61053.1"/>
    <property type="molecule type" value="Genomic_DNA"/>
</dbReference>
<feature type="region of interest" description="Disordered" evidence="1">
    <location>
        <begin position="390"/>
        <end position="411"/>
    </location>
</feature>
<accession>A0A1I6I2W6</accession>
<dbReference type="InterPro" id="IPR006311">
    <property type="entry name" value="TAT_signal"/>
</dbReference>
<dbReference type="InterPro" id="IPR011050">
    <property type="entry name" value="Pectin_lyase_fold/virulence"/>
</dbReference>
<keyword evidence="3" id="KW-1185">Reference proteome</keyword>
<name>A0A1I6I2W6_9EURY</name>
<dbReference type="OrthoDB" id="36243at2157"/>
<dbReference type="InterPro" id="IPR012334">
    <property type="entry name" value="Pectin_lyas_fold"/>
</dbReference>
<dbReference type="PROSITE" id="PS51318">
    <property type="entry name" value="TAT"/>
    <property type="match status" value="1"/>
</dbReference>
<feature type="region of interest" description="Disordered" evidence="1">
    <location>
        <begin position="1"/>
        <end position="20"/>
    </location>
</feature>
<organism evidence="2 3">
    <name type="scientific">Halogeometricum rufum</name>
    <dbReference type="NCBI Taxonomy" id="553469"/>
    <lineage>
        <taxon>Archaea</taxon>
        <taxon>Methanobacteriati</taxon>
        <taxon>Methanobacteriota</taxon>
        <taxon>Stenosarchaea group</taxon>
        <taxon>Halobacteria</taxon>
        <taxon>Halobacteriales</taxon>
        <taxon>Haloferacaceae</taxon>
        <taxon>Halogeometricum</taxon>
    </lineage>
</organism>
<reference evidence="3" key="1">
    <citation type="submission" date="2016-10" db="EMBL/GenBank/DDBJ databases">
        <authorList>
            <person name="Varghese N."/>
            <person name="Submissions S."/>
        </authorList>
    </citation>
    <scope>NUCLEOTIDE SEQUENCE [LARGE SCALE GENOMIC DNA]</scope>
    <source>
        <strain evidence="3">CGMCC 1.7736</strain>
    </source>
</reference>
<dbReference type="SUPFAM" id="SSF51126">
    <property type="entry name" value="Pectin lyase-like"/>
    <property type="match status" value="1"/>
</dbReference>
<sequence>MTNSDSDDGTRERQGRPATTRRRFLRTTGAAAVGGVGLAASAGTAAAATLTVPADYSTVQAAVDAAGPGDEVVVTEGTYDGTLTVDVADLTVRTSSPRTATVSGSDDETGAAVSVEADGVTFAGFAVENPGNLLGVKIQGGFENVVVEDTHVSNVGPFTRLGTTGIIAAGGNDGLRIRDNVVENVASEFPADESGYPTTNGIFLDDEGGGYGDASVTANVVRGIAAETGALGILLQGDLDGVTVSENHVSNVEASNDRSRAEQDGTKFVTYAQGVNVSADSTDGVTVRENVLGDIAAEFFNGESVKVDSGASGLTVEYNDLVAPVGIGNATATTVTANCNYWGHPKGPREVDGNLAAADGPNRQGRSAYFGPVAAESWLVRSVANGQNLQNACRGGSGNPGRGGGNPGRGN</sequence>
<gene>
    <name evidence="2" type="ORF">SAMN04487947_2791</name>
</gene>
<dbReference type="AlphaFoldDB" id="A0A1I6I2W6"/>
<evidence type="ECO:0008006" key="4">
    <source>
        <dbReference type="Google" id="ProtNLM"/>
    </source>
</evidence>